<feature type="compositionally biased region" description="Polar residues" evidence="2">
    <location>
        <begin position="247"/>
        <end position="275"/>
    </location>
</feature>
<reference evidence="3 4" key="1">
    <citation type="submission" date="2014-04" db="EMBL/GenBank/DDBJ databases">
        <authorList>
            <consortium name="DOE Joint Genome Institute"/>
            <person name="Kuo A."/>
            <person name="Ruytinx J."/>
            <person name="Rineau F."/>
            <person name="Colpaert J."/>
            <person name="Kohler A."/>
            <person name="Nagy L.G."/>
            <person name="Floudas D."/>
            <person name="Copeland A."/>
            <person name="Barry K.W."/>
            <person name="Cichocki N."/>
            <person name="Veneault-Fourrey C."/>
            <person name="LaButti K."/>
            <person name="Lindquist E.A."/>
            <person name="Lipzen A."/>
            <person name="Lundell T."/>
            <person name="Morin E."/>
            <person name="Murat C."/>
            <person name="Sun H."/>
            <person name="Tunlid A."/>
            <person name="Henrissat B."/>
            <person name="Grigoriev I.V."/>
            <person name="Hibbett D.S."/>
            <person name="Martin F."/>
            <person name="Nordberg H.P."/>
            <person name="Cantor M.N."/>
            <person name="Hua S.X."/>
        </authorList>
    </citation>
    <scope>NUCLEOTIDE SEQUENCE [LARGE SCALE GENOMIC DNA]</scope>
    <source>
        <strain evidence="3 4">UH-Slu-Lm8-n1</strain>
    </source>
</reference>
<name>A0A0D0AJ21_9AGAM</name>
<feature type="compositionally biased region" description="Acidic residues" evidence="2">
    <location>
        <begin position="100"/>
        <end position="115"/>
    </location>
</feature>
<dbReference type="HOGENOM" id="CLU_381809_0_0_1"/>
<dbReference type="AlphaFoldDB" id="A0A0D0AJ21"/>
<proteinExistence type="predicted"/>
<dbReference type="EMBL" id="KN835410">
    <property type="protein sequence ID" value="KIK38124.1"/>
    <property type="molecule type" value="Genomic_DNA"/>
</dbReference>
<sequence>MVGLTRNVPNKPASVPFRPPGAIKPRSAVGTKRKPEATPAVSGAKRVRPAGEGKGDGAVPATFLDPFEPPRAFEPEMSVAESEALTRQMQQRQRYRTEEQAEDEDEEGLDDDPDGYIDPVLRTEGHQPVFNKQRSPTPVEDEEYSSLPPSSPLAAPRHITKARAPVPLNLAPGWTGPRAVSSRPSPVTPLPESRESSVTPASSMFEPRPIGRRLALQAPTPRSGQTSAGGFQLGAPTTLPSRPPGFSTRTEISQRSALLNSHQQTAPTRINSRPGASSAALSDKLAHIDTLVSNLCMKIEQLELASNKRSDHEQRIRQLTNENTALQTIVEEHRTMVYDLQATVEAQGTSMQELVAMIDDLRGSNVAVPTTKSVDKATKAVRDNIFNNAIRHSFFHAMGISDSKQALLFEAIEDGVFWFECPTRDANLLRPNFTGSWSDNAEWHNDMIHYVREKACEVYPQLHAGRLAQKTDTDIVRQLREVFENTKEVVKKGAKGVEMVVAKKIKQRQTARKGRKNTERSAVDVRRETGTDGPEWDWFFQVCYQSTDESDIGGGNSSRPTVEFESDAETAPQTSGKKSSRGKNADAIWASRPPAYRDEQVNDKVLLMDAAVSKRKAERGGRNFSVPITRGAPRDKDLPRPGNKKLKISRAFVSADWLAVHPNMDAPSRVTPWQEDSFDTADQKNGELGAAHSNDVAYDGEDEEGIEDQEPIPGTNDEDMDSIYE</sequence>
<keyword evidence="4" id="KW-1185">Reference proteome</keyword>
<evidence type="ECO:0000313" key="3">
    <source>
        <dbReference type="EMBL" id="KIK38124.1"/>
    </source>
</evidence>
<feature type="region of interest" description="Disordered" evidence="2">
    <location>
        <begin position="173"/>
        <end position="276"/>
    </location>
</feature>
<gene>
    <name evidence="3" type="ORF">CY34DRAFT_15254</name>
</gene>
<feature type="compositionally biased region" description="Low complexity" evidence="2">
    <location>
        <begin position="145"/>
        <end position="155"/>
    </location>
</feature>
<dbReference type="OrthoDB" id="2673787at2759"/>
<organism evidence="3 4">
    <name type="scientific">Suillus luteus UH-Slu-Lm8-n1</name>
    <dbReference type="NCBI Taxonomy" id="930992"/>
    <lineage>
        <taxon>Eukaryota</taxon>
        <taxon>Fungi</taxon>
        <taxon>Dikarya</taxon>
        <taxon>Basidiomycota</taxon>
        <taxon>Agaricomycotina</taxon>
        <taxon>Agaricomycetes</taxon>
        <taxon>Agaricomycetidae</taxon>
        <taxon>Boletales</taxon>
        <taxon>Suillineae</taxon>
        <taxon>Suillaceae</taxon>
        <taxon>Suillus</taxon>
    </lineage>
</organism>
<feature type="region of interest" description="Disordered" evidence="2">
    <location>
        <begin position="616"/>
        <end position="644"/>
    </location>
</feature>
<reference evidence="4" key="2">
    <citation type="submission" date="2015-01" db="EMBL/GenBank/DDBJ databases">
        <title>Evolutionary Origins and Diversification of the Mycorrhizal Mutualists.</title>
        <authorList>
            <consortium name="DOE Joint Genome Institute"/>
            <consortium name="Mycorrhizal Genomics Consortium"/>
            <person name="Kohler A."/>
            <person name="Kuo A."/>
            <person name="Nagy L.G."/>
            <person name="Floudas D."/>
            <person name="Copeland A."/>
            <person name="Barry K.W."/>
            <person name="Cichocki N."/>
            <person name="Veneault-Fourrey C."/>
            <person name="LaButti K."/>
            <person name="Lindquist E.A."/>
            <person name="Lipzen A."/>
            <person name="Lundell T."/>
            <person name="Morin E."/>
            <person name="Murat C."/>
            <person name="Riley R."/>
            <person name="Ohm R."/>
            <person name="Sun H."/>
            <person name="Tunlid A."/>
            <person name="Henrissat B."/>
            <person name="Grigoriev I.V."/>
            <person name="Hibbett D.S."/>
            <person name="Martin F."/>
        </authorList>
    </citation>
    <scope>NUCLEOTIDE SEQUENCE [LARGE SCALE GENOMIC DNA]</scope>
    <source>
        <strain evidence="4">UH-Slu-Lm8-n1</strain>
    </source>
</reference>
<feature type="compositionally biased region" description="Polar residues" evidence="2">
    <location>
        <begin position="220"/>
        <end position="229"/>
    </location>
</feature>
<feature type="compositionally biased region" description="Basic residues" evidence="2">
    <location>
        <begin position="506"/>
        <end position="515"/>
    </location>
</feature>
<evidence type="ECO:0000256" key="2">
    <source>
        <dbReference type="SAM" id="MobiDB-lite"/>
    </source>
</evidence>
<feature type="coiled-coil region" evidence="1">
    <location>
        <begin position="302"/>
        <end position="336"/>
    </location>
</feature>
<feature type="compositionally biased region" description="Basic and acidic residues" evidence="2">
    <location>
        <begin position="516"/>
        <end position="530"/>
    </location>
</feature>
<feature type="region of interest" description="Disordered" evidence="2">
    <location>
        <begin position="549"/>
        <end position="595"/>
    </location>
</feature>
<evidence type="ECO:0000313" key="4">
    <source>
        <dbReference type="Proteomes" id="UP000054485"/>
    </source>
</evidence>
<keyword evidence="1" id="KW-0175">Coiled coil</keyword>
<dbReference type="Proteomes" id="UP000054485">
    <property type="component" value="Unassembled WGS sequence"/>
</dbReference>
<feature type="compositionally biased region" description="Acidic residues" evidence="2">
    <location>
        <begin position="698"/>
        <end position="725"/>
    </location>
</feature>
<feature type="region of interest" description="Disordered" evidence="2">
    <location>
        <begin position="1"/>
        <end position="155"/>
    </location>
</feature>
<protein>
    <submittedName>
        <fullName evidence="3">Uncharacterized protein</fullName>
    </submittedName>
</protein>
<feature type="region of interest" description="Disordered" evidence="2">
    <location>
        <begin position="663"/>
        <end position="725"/>
    </location>
</feature>
<dbReference type="InParanoid" id="A0A0D0AJ21"/>
<feature type="region of interest" description="Disordered" evidence="2">
    <location>
        <begin position="506"/>
        <end position="530"/>
    </location>
</feature>
<evidence type="ECO:0000256" key="1">
    <source>
        <dbReference type="SAM" id="Coils"/>
    </source>
</evidence>
<accession>A0A0D0AJ21</accession>